<feature type="disulfide bond" evidence="6">
    <location>
        <begin position="375"/>
        <end position="412"/>
    </location>
</feature>
<feature type="domain" description="Transferrin-like" evidence="9">
    <location>
        <begin position="25"/>
        <end position="359"/>
    </location>
</feature>
<keyword evidence="7" id="KW-0472">Membrane</keyword>
<dbReference type="PIRSF" id="PIRSF002549">
    <property type="entry name" value="Transferrin"/>
    <property type="match status" value="1"/>
</dbReference>
<evidence type="ECO:0000256" key="5">
    <source>
        <dbReference type="PIRSR" id="PIRSR002549-3"/>
    </source>
</evidence>
<evidence type="ECO:0000256" key="7">
    <source>
        <dbReference type="SAM" id="Phobius"/>
    </source>
</evidence>
<feature type="binding site" evidence="5">
    <location>
        <position position="454"/>
    </location>
    <ligand>
        <name>Fe(3+)</name>
        <dbReference type="ChEBI" id="CHEBI:29034"/>
        <label>2</label>
    </ligand>
</feature>
<dbReference type="InterPro" id="IPR016357">
    <property type="entry name" value="Transferrin"/>
</dbReference>
<dbReference type="Gene3D" id="3.40.190.10">
    <property type="entry name" value="Periplasmic binding protein-like II"/>
    <property type="match status" value="3"/>
</dbReference>
<keyword evidence="3" id="KW-0406">Ion transport</keyword>
<dbReference type="SUPFAM" id="SSF53850">
    <property type="entry name" value="Periplasmic binding protein-like II"/>
    <property type="match status" value="2"/>
</dbReference>
<keyword evidence="7" id="KW-0812">Transmembrane</keyword>
<dbReference type="GO" id="GO:0005615">
    <property type="term" value="C:extracellular space"/>
    <property type="evidence" value="ECO:0007669"/>
    <property type="project" value="InterPro"/>
</dbReference>
<evidence type="ECO:0000256" key="3">
    <source>
        <dbReference type="PIRNR" id="PIRNR002549"/>
    </source>
</evidence>
<keyword evidence="1" id="KW-0677">Repeat</keyword>
<evidence type="ECO:0000313" key="11">
    <source>
        <dbReference type="Proteomes" id="UP001075354"/>
    </source>
</evidence>
<comment type="caution">
    <text evidence="10">The sequence shown here is derived from an EMBL/GenBank/DDBJ whole genome shotgun (WGS) entry which is preliminary data.</text>
</comment>
<feature type="disulfide bond" evidence="6">
    <location>
        <begin position="38"/>
        <end position="50"/>
    </location>
</feature>
<keyword evidence="3 5" id="KW-0479">Metal-binding</keyword>
<evidence type="ECO:0000256" key="4">
    <source>
        <dbReference type="PIRSR" id="PIRSR002549-2"/>
    </source>
</evidence>
<dbReference type="GO" id="GO:0005886">
    <property type="term" value="C:plasma membrane"/>
    <property type="evidence" value="ECO:0007669"/>
    <property type="project" value="TreeGrafter"/>
</dbReference>
<feature type="chain" id="PRO_5043316847" description="Transferrin" evidence="8">
    <location>
        <begin position="21"/>
        <end position="754"/>
    </location>
</feature>
<proteinExistence type="inferred from homology"/>
<dbReference type="GO" id="GO:0055037">
    <property type="term" value="C:recycling endosome"/>
    <property type="evidence" value="ECO:0007669"/>
    <property type="project" value="TreeGrafter"/>
</dbReference>
<evidence type="ECO:0000259" key="9">
    <source>
        <dbReference type="PROSITE" id="PS51408"/>
    </source>
</evidence>
<dbReference type="InterPro" id="IPR001156">
    <property type="entry name" value="Transferrin-like_dom"/>
</dbReference>
<feature type="signal peptide" evidence="8">
    <location>
        <begin position="1"/>
        <end position="20"/>
    </location>
</feature>
<dbReference type="Proteomes" id="UP001075354">
    <property type="component" value="Chromosome 7"/>
</dbReference>
<reference evidence="10" key="1">
    <citation type="submission" date="2022-12" db="EMBL/GenBank/DDBJ databases">
        <title>Chromosome-level genome assembly of the bean flower thrips Megalurothrips usitatus.</title>
        <authorList>
            <person name="Ma L."/>
            <person name="Liu Q."/>
            <person name="Li H."/>
            <person name="Cai W."/>
        </authorList>
    </citation>
    <scope>NUCLEOTIDE SEQUENCE</scope>
    <source>
        <strain evidence="10">Cailab_2022a</strain>
    </source>
</reference>
<comment type="similarity">
    <text evidence="3">Belongs to the transferrin family.</text>
</comment>
<feature type="disulfide bond" evidence="6">
    <location>
        <begin position="132"/>
        <end position="229"/>
    </location>
</feature>
<feature type="disulfide bond" evidence="6">
    <location>
        <begin position="181"/>
        <end position="207"/>
    </location>
</feature>
<dbReference type="AlphaFoldDB" id="A0AAV7XMD7"/>
<evidence type="ECO:0000256" key="8">
    <source>
        <dbReference type="SAM" id="SignalP"/>
    </source>
</evidence>
<feature type="disulfide bond" evidence="6">
    <location>
        <begin position="28"/>
        <end position="59"/>
    </location>
</feature>
<gene>
    <name evidence="10" type="ORF">ONE63_009233</name>
</gene>
<feature type="disulfide bond" evidence="6">
    <location>
        <begin position="518"/>
        <end position="543"/>
    </location>
</feature>
<feature type="binding site" evidence="4">
    <location>
        <position position="486"/>
    </location>
    <ligand>
        <name>hydrogencarbonate</name>
        <dbReference type="ChEBI" id="CHEBI:17544"/>
        <label>2</label>
    </ligand>
</feature>
<feature type="disulfide bond" evidence="6">
    <location>
        <begin position="204"/>
        <end position="213"/>
    </location>
</feature>
<evidence type="ECO:0000256" key="2">
    <source>
        <dbReference type="ARBA" id="ARBA00023157"/>
    </source>
</evidence>
<feature type="disulfide bond" evidence="6">
    <location>
        <begin position="540"/>
        <end position="559"/>
    </location>
</feature>
<keyword evidence="3" id="KW-0813">Transport</keyword>
<dbReference type="GO" id="GO:0006826">
    <property type="term" value="P:iron ion transport"/>
    <property type="evidence" value="ECO:0007669"/>
    <property type="project" value="UniProtKB-KW"/>
</dbReference>
<keyword evidence="7" id="KW-1133">Transmembrane helix</keyword>
<dbReference type="PRINTS" id="PR00422">
    <property type="entry name" value="TRANSFERRIN"/>
</dbReference>
<keyword evidence="11" id="KW-1185">Reference proteome</keyword>
<keyword evidence="2 6" id="KW-1015">Disulfide bond</keyword>
<protein>
    <recommendedName>
        <fullName evidence="3">Transferrin</fullName>
    </recommendedName>
</protein>
<feature type="disulfide bond" evidence="6">
    <location>
        <begin position="616"/>
        <end position="633"/>
    </location>
</feature>
<name>A0AAV7XMD7_9NEOP</name>
<dbReference type="GO" id="GO:0005769">
    <property type="term" value="C:early endosome"/>
    <property type="evidence" value="ECO:0007669"/>
    <property type="project" value="TreeGrafter"/>
</dbReference>
<dbReference type="GO" id="GO:0046872">
    <property type="term" value="F:metal ion binding"/>
    <property type="evidence" value="ECO:0007669"/>
    <property type="project" value="UniProtKB-KW"/>
</dbReference>
<keyword evidence="3" id="KW-0410">Iron transport</keyword>
<evidence type="ECO:0000256" key="6">
    <source>
        <dbReference type="PIRSR" id="PIRSR002549-4"/>
    </source>
</evidence>
<feature type="transmembrane region" description="Helical" evidence="7">
    <location>
        <begin position="731"/>
        <end position="752"/>
    </location>
</feature>
<keyword evidence="8" id="KW-0732">Signal</keyword>
<evidence type="ECO:0000256" key="1">
    <source>
        <dbReference type="ARBA" id="ARBA00022737"/>
    </source>
</evidence>
<dbReference type="PANTHER" id="PTHR11485:SF57">
    <property type="entry name" value="TRANSFERRIN"/>
    <property type="match status" value="1"/>
</dbReference>
<organism evidence="10 11">
    <name type="scientific">Megalurothrips usitatus</name>
    <name type="common">bean blossom thrips</name>
    <dbReference type="NCBI Taxonomy" id="439358"/>
    <lineage>
        <taxon>Eukaryota</taxon>
        <taxon>Metazoa</taxon>
        <taxon>Ecdysozoa</taxon>
        <taxon>Arthropoda</taxon>
        <taxon>Hexapoda</taxon>
        <taxon>Insecta</taxon>
        <taxon>Pterygota</taxon>
        <taxon>Neoptera</taxon>
        <taxon>Paraneoptera</taxon>
        <taxon>Thysanoptera</taxon>
        <taxon>Terebrantia</taxon>
        <taxon>Thripoidea</taxon>
        <taxon>Thripidae</taxon>
        <taxon>Megalurothrips</taxon>
    </lineage>
</organism>
<accession>A0AAV7XMD7</accession>
<feature type="binding site" evidence="5">
    <location>
        <position position="427"/>
    </location>
    <ligand>
        <name>Fe(3+)</name>
        <dbReference type="ChEBI" id="CHEBI:29034"/>
        <label>1</label>
    </ligand>
</feature>
<dbReference type="PROSITE" id="PS51408">
    <property type="entry name" value="TRANSFERRIN_LIKE_4"/>
    <property type="match status" value="2"/>
</dbReference>
<feature type="domain" description="Transferrin-like" evidence="9">
    <location>
        <begin position="372"/>
        <end position="718"/>
    </location>
</feature>
<dbReference type="CDD" id="cd13529">
    <property type="entry name" value="PBP2_transferrin"/>
    <property type="match status" value="1"/>
</dbReference>
<dbReference type="EMBL" id="JAPTSV010000007">
    <property type="protein sequence ID" value="KAJ1526067.1"/>
    <property type="molecule type" value="Genomic_DNA"/>
</dbReference>
<dbReference type="PANTHER" id="PTHR11485">
    <property type="entry name" value="TRANSFERRIN"/>
    <property type="match status" value="1"/>
</dbReference>
<dbReference type="SMART" id="SM00094">
    <property type="entry name" value="TR_FER"/>
    <property type="match status" value="1"/>
</dbReference>
<feature type="disulfide bond" evidence="6">
    <location>
        <begin position="385"/>
        <end position="403"/>
    </location>
</feature>
<comment type="function">
    <text evidence="3">Transferrins are iron binding transport proteins which bind Fe(3+) ion in association with the binding of an anion, usually bicarbonate.</text>
</comment>
<feature type="disulfide bond" evidence="6">
    <location>
        <begin position="267"/>
        <end position="281"/>
    </location>
</feature>
<dbReference type="Pfam" id="PF00405">
    <property type="entry name" value="Transferrin"/>
    <property type="match status" value="2"/>
</dbReference>
<sequence>MAALLLPLLALVAAATNTAALPTVYKVCATERVPQYTCAGLNKGNTEAACARVVDSADCVRQLVAGNAHFGVLSAEELLLASKFAPLNEQTRVIAEIRHSERLNEPFAFETVAVVKADFSGLLGGLKNKSLCHPGFSDSQLWTPRVLKHFERKVVPQTCNAAVPKVEEEYDNLADFFKDACIPGDWSRSAYRDDLLKSKHPNLCAKCDNPERCSYNTHERGSHEAALSCLTDRGGDVAYVALQYVQNYFGLKDRKPMANPSDYRFLCPNGSMQTITAATPCTWLRQPWNAVVARKDSAAELQAKIKTWLPSGSLTRSNRDIWQDHLAEIVFSSRSRLFDPAAGIVSPADYVARGRNDTTGPAPEGEQCRPSVRWCTTTVLEAEKCEVLRQGAYTYGLEPSVQCVRAASMWECLNAVQNATADIVAIDSEYSHIARNTYRLSSLIYQDTDNEHAYKILSVVRADSGIKQLSDLKKKSACFPEYGGLAWTAWVDAARSRRLLPRKCPSSAAVADYLYRACAPGADDNLHNPTGDNRTRTAMCALCPDGPADNKDAPETSRCAISSSSNYYGDKGAMRCLNDKRGDVAFVDVRAISEEDANGQLKLLPDYRDDEYRVLCRNGSASTRLGLTVDSKCALSTGIVGEIVSRGPDATLSKDAALLLLELEYWFGYGAKHYESALNIFGSFKGVDDVLFKKSAVGFVTIFDRENLLAQDFAGLMERNQGCNLEGSGAALTPAPALVMALLAVVAAGLALRR</sequence>
<evidence type="ECO:0000313" key="10">
    <source>
        <dbReference type="EMBL" id="KAJ1526067.1"/>
    </source>
</evidence>
<keyword evidence="3 5" id="KW-0408">Iron</keyword>
<feature type="disulfide bond" evidence="6">
    <location>
        <begin position="478"/>
        <end position="576"/>
    </location>
</feature>